<dbReference type="Gene3D" id="3.40.850.10">
    <property type="entry name" value="Kinesin motor domain"/>
    <property type="match status" value="1"/>
</dbReference>
<evidence type="ECO:0000313" key="9">
    <source>
        <dbReference type="Proteomes" id="UP001432322"/>
    </source>
</evidence>
<dbReference type="Proteomes" id="UP001432322">
    <property type="component" value="Unassembled WGS sequence"/>
</dbReference>
<keyword evidence="3" id="KW-0067">ATP-binding</keyword>
<comment type="caution">
    <text evidence="5">Lacks conserved residue(s) required for the propagation of feature annotation.</text>
</comment>
<dbReference type="GO" id="GO:0003777">
    <property type="term" value="F:microtubule motor activity"/>
    <property type="evidence" value="ECO:0007669"/>
    <property type="project" value="InterPro"/>
</dbReference>
<feature type="compositionally biased region" description="Low complexity" evidence="6">
    <location>
        <begin position="401"/>
        <end position="420"/>
    </location>
</feature>
<feature type="compositionally biased region" description="Basic and acidic residues" evidence="6">
    <location>
        <begin position="695"/>
        <end position="720"/>
    </location>
</feature>
<comment type="similarity">
    <text evidence="5">Belongs to the TRAFAC class myosin-kinesin ATPase superfamily. Kinesin family.</text>
</comment>
<feature type="region of interest" description="Disordered" evidence="6">
    <location>
        <begin position="687"/>
        <end position="720"/>
    </location>
</feature>
<organism evidence="8 9">
    <name type="scientific">Pristionchus fissidentatus</name>
    <dbReference type="NCBI Taxonomy" id="1538716"/>
    <lineage>
        <taxon>Eukaryota</taxon>
        <taxon>Metazoa</taxon>
        <taxon>Ecdysozoa</taxon>
        <taxon>Nematoda</taxon>
        <taxon>Chromadorea</taxon>
        <taxon>Rhabditida</taxon>
        <taxon>Rhabditina</taxon>
        <taxon>Diplogasteromorpha</taxon>
        <taxon>Diplogasteroidea</taxon>
        <taxon>Neodiplogasteridae</taxon>
        <taxon>Pristionchus</taxon>
    </lineage>
</organism>
<evidence type="ECO:0000256" key="3">
    <source>
        <dbReference type="ARBA" id="ARBA00022840"/>
    </source>
</evidence>
<keyword evidence="4" id="KW-0206">Cytoskeleton</keyword>
<feature type="compositionally biased region" description="Basic and acidic residues" evidence="6">
    <location>
        <begin position="811"/>
        <end position="824"/>
    </location>
</feature>
<feature type="region of interest" description="Disordered" evidence="6">
    <location>
        <begin position="328"/>
        <end position="362"/>
    </location>
</feature>
<comment type="caution">
    <text evidence="8">The sequence shown here is derived from an EMBL/GenBank/DDBJ whole genome shotgun (WGS) entry which is preliminary data.</text>
</comment>
<proteinExistence type="inferred from homology"/>
<feature type="region of interest" description="Disordered" evidence="6">
    <location>
        <begin position="401"/>
        <end position="432"/>
    </location>
</feature>
<dbReference type="PROSITE" id="PS50067">
    <property type="entry name" value="KINESIN_MOTOR_2"/>
    <property type="match status" value="1"/>
</dbReference>
<feature type="compositionally biased region" description="Basic residues" evidence="6">
    <location>
        <begin position="329"/>
        <end position="339"/>
    </location>
</feature>
<protein>
    <recommendedName>
        <fullName evidence="7">Kinesin motor domain-containing protein</fullName>
    </recommendedName>
</protein>
<dbReference type="GO" id="GO:0005856">
    <property type="term" value="C:cytoskeleton"/>
    <property type="evidence" value="ECO:0007669"/>
    <property type="project" value="UniProtKB-SubCell"/>
</dbReference>
<dbReference type="AlphaFoldDB" id="A0AAV5UV92"/>
<sequence>FSNRRPGWRTSHRTMNRGHRPPGLPRLQKSKIRLCARLSSHDLRPGSLSFCTTTNQILLPHTAKSHSKHAFDTVFTPDCAQSEISSSLLPDLLHGLISGIDSCLISFGGSSSTKNSALFSSISDQQGLFQSTIAYLFPIIDKSVEAIKNGCIVKISALHYSQRTDAITDLLSQFNTDPRRFPVRMVEDALEGPRVENASEIRVDSIDQAMFYLNTVIDYRLIEEEETQRLSHLFFTLTLCMGERRTSFHLIDLGMGERNSQRGSLSMPAIGNVLISLTQGQKSLPNRDSPLCQLLRCGVGRCRQTTILCSFADRRDENENILQLASKLSKARKTPRRVRGMADSSSVSSSERKKRSDLESSSEQSAAETVIFIGRRSSGKFRESRIPIGESALKPLQLHMSSSPLHLPHSSPSRSSLQSPSHEHSLQPGTSVAPLLKGYTPFFSPYSRVYEEMCSPPGTSKGIIDDDDEDPPGFVLNGVAKISRLDFGVTIEGEVKKDRQAEEEEKRRSILLWMEESNAVGRERLASDDEDEEEDESFETEREIRLPRPLEDIQELDEDSLRESMRSNAGSVTIANGKHPLSILSREALDTVEFNDGGSFEADDDLERAMGASISSIVSHELLQRVKGELMRENSRTSSMFSMDEEPSEMDVYRRASHLEEYGNERLKELTEAERLRRKKRLGLCCTSMASSTSTERKDEEERKEELRKRREELKEEEEELKKRREEIKRQLEPPLLKQLTAQISNFTLKAAGLKRVNHPSDSLPTTPTISSRKVLLPARTPSLSNCSSPIHRSKSSLPVRKERRSSKGRLSKEREEKEKKTEEVVTPSHSNLSLRSPYSKITPARLPSGAESSGRGSDDNGSSVVSGKKINKRESYSASSGYESATGDYRYYSRNDKNDRFRVIEKRCGIAAKESDRLREKQRLLQQDLRDAKERIGERVEEWRGSLEGKSALSHTTLLDTLMQENRILEKRLVACQNHTMLVTSLL</sequence>
<evidence type="ECO:0000256" key="4">
    <source>
        <dbReference type="ARBA" id="ARBA00023212"/>
    </source>
</evidence>
<dbReference type="Pfam" id="PF00225">
    <property type="entry name" value="Kinesin"/>
    <property type="match status" value="1"/>
</dbReference>
<dbReference type="GO" id="GO:0005524">
    <property type="term" value="F:ATP binding"/>
    <property type="evidence" value="ECO:0007669"/>
    <property type="project" value="UniProtKB-KW"/>
</dbReference>
<dbReference type="GO" id="GO:0008017">
    <property type="term" value="F:microtubule binding"/>
    <property type="evidence" value="ECO:0007669"/>
    <property type="project" value="InterPro"/>
</dbReference>
<accession>A0AAV5UV92</accession>
<feature type="compositionally biased region" description="Polar residues" evidence="6">
    <location>
        <begin position="782"/>
        <end position="791"/>
    </location>
</feature>
<dbReference type="InterPro" id="IPR001752">
    <property type="entry name" value="Kinesin_motor_dom"/>
</dbReference>
<reference evidence="8" key="1">
    <citation type="submission" date="2023-10" db="EMBL/GenBank/DDBJ databases">
        <title>Genome assembly of Pristionchus species.</title>
        <authorList>
            <person name="Yoshida K."/>
            <person name="Sommer R.J."/>
        </authorList>
    </citation>
    <scope>NUCLEOTIDE SEQUENCE</scope>
    <source>
        <strain evidence="8">RS5133</strain>
    </source>
</reference>
<evidence type="ECO:0000256" key="6">
    <source>
        <dbReference type="SAM" id="MobiDB-lite"/>
    </source>
</evidence>
<dbReference type="PANTHER" id="PTHR21608">
    <property type="entry name" value="KINESIN-LIKE PROTEIN CG14535"/>
    <property type="match status" value="1"/>
</dbReference>
<feature type="compositionally biased region" description="Basic residues" evidence="6">
    <location>
        <begin position="1"/>
        <end position="20"/>
    </location>
</feature>
<feature type="non-terminal residue" evidence="8">
    <location>
        <position position="1"/>
    </location>
</feature>
<dbReference type="InterPro" id="IPR027417">
    <property type="entry name" value="P-loop_NTPase"/>
</dbReference>
<dbReference type="SMART" id="SM00129">
    <property type="entry name" value="KISc"/>
    <property type="match status" value="1"/>
</dbReference>
<dbReference type="PRINTS" id="PR00380">
    <property type="entry name" value="KINESINHEAVY"/>
</dbReference>
<feature type="compositionally biased region" description="Acidic residues" evidence="6">
    <location>
        <begin position="528"/>
        <end position="538"/>
    </location>
</feature>
<evidence type="ECO:0000313" key="8">
    <source>
        <dbReference type="EMBL" id="GMT11059.1"/>
    </source>
</evidence>
<name>A0AAV5UV92_9BILA</name>
<comment type="subcellular location">
    <subcellularLocation>
        <location evidence="1">Cytoplasm</location>
        <location evidence="1">Cytoskeleton</location>
    </subcellularLocation>
</comment>
<feature type="region of interest" description="Disordered" evidence="6">
    <location>
        <begin position="1"/>
        <end position="26"/>
    </location>
</feature>
<dbReference type="InterPro" id="IPR036961">
    <property type="entry name" value="Kinesin_motor_dom_sf"/>
</dbReference>
<dbReference type="SUPFAM" id="SSF52540">
    <property type="entry name" value="P-loop containing nucleoside triphosphate hydrolases"/>
    <property type="match status" value="1"/>
</dbReference>
<feature type="region of interest" description="Disordered" evidence="6">
    <location>
        <begin position="521"/>
        <end position="552"/>
    </location>
</feature>
<feature type="domain" description="Kinesin motor" evidence="7">
    <location>
        <begin position="31"/>
        <end position="334"/>
    </location>
</feature>
<dbReference type="EMBL" id="BTSY01000001">
    <property type="protein sequence ID" value="GMT11059.1"/>
    <property type="molecule type" value="Genomic_DNA"/>
</dbReference>
<dbReference type="InterPro" id="IPR027640">
    <property type="entry name" value="Kinesin-like_fam"/>
</dbReference>
<evidence type="ECO:0000256" key="1">
    <source>
        <dbReference type="ARBA" id="ARBA00004245"/>
    </source>
</evidence>
<keyword evidence="9" id="KW-1185">Reference proteome</keyword>
<feature type="compositionally biased region" description="Low complexity" evidence="6">
    <location>
        <begin position="853"/>
        <end position="868"/>
    </location>
</feature>
<feature type="region of interest" description="Disordered" evidence="6">
    <location>
        <begin position="781"/>
        <end position="892"/>
    </location>
</feature>
<feature type="region of interest" description="Disordered" evidence="6">
    <location>
        <begin position="757"/>
        <end position="776"/>
    </location>
</feature>
<gene>
    <name evidence="8" type="ORF">PFISCL1PPCAC_2356</name>
</gene>
<evidence type="ECO:0000256" key="5">
    <source>
        <dbReference type="PROSITE-ProRule" id="PRU00283"/>
    </source>
</evidence>
<feature type="compositionally biased region" description="Polar residues" evidence="6">
    <location>
        <begin position="828"/>
        <end position="837"/>
    </location>
</feature>
<feature type="compositionally biased region" description="Basic and acidic residues" evidence="6">
    <location>
        <begin position="539"/>
        <end position="551"/>
    </location>
</feature>
<keyword evidence="2" id="KW-0547">Nucleotide-binding</keyword>
<feature type="compositionally biased region" description="Polar residues" evidence="6">
    <location>
        <begin position="760"/>
        <end position="772"/>
    </location>
</feature>
<evidence type="ECO:0000259" key="7">
    <source>
        <dbReference type="PROSITE" id="PS50067"/>
    </source>
</evidence>
<dbReference type="GO" id="GO:0007018">
    <property type="term" value="P:microtubule-based movement"/>
    <property type="evidence" value="ECO:0007669"/>
    <property type="project" value="InterPro"/>
</dbReference>
<keyword evidence="4" id="KW-0963">Cytoplasm</keyword>
<evidence type="ECO:0000256" key="2">
    <source>
        <dbReference type="ARBA" id="ARBA00022741"/>
    </source>
</evidence>
<feature type="compositionally biased region" description="Low complexity" evidence="6">
    <location>
        <begin position="877"/>
        <end position="888"/>
    </location>
</feature>
<dbReference type="PANTHER" id="PTHR21608:SF7">
    <property type="entry name" value="KINESIN-LIKE PROTEIN CG14535"/>
    <property type="match status" value="1"/>
</dbReference>